<dbReference type="GO" id="GO:0006310">
    <property type="term" value="P:DNA recombination"/>
    <property type="evidence" value="ECO:0007669"/>
    <property type="project" value="UniProtKB-KW"/>
</dbReference>
<evidence type="ECO:0000313" key="6">
    <source>
        <dbReference type="EMBL" id="MST48891.1"/>
    </source>
</evidence>
<proteinExistence type="inferred from homology"/>
<dbReference type="GO" id="GO:0015074">
    <property type="term" value="P:DNA integration"/>
    <property type="evidence" value="ECO:0007669"/>
    <property type="project" value="InterPro"/>
</dbReference>
<dbReference type="PANTHER" id="PTHR30349">
    <property type="entry name" value="PHAGE INTEGRASE-RELATED"/>
    <property type="match status" value="1"/>
</dbReference>
<evidence type="ECO:0000256" key="2">
    <source>
        <dbReference type="ARBA" id="ARBA00023125"/>
    </source>
</evidence>
<feature type="compositionally biased region" description="Basic and acidic residues" evidence="4">
    <location>
        <begin position="46"/>
        <end position="57"/>
    </location>
</feature>
<accession>A0A7K0K079</accession>
<gene>
    <name evidence="6" type="ORF">FYJ63_01250</name>
</gene>
<evidence type="ECO:0000313" key="7">
    <source>
        <dbReference type="Proteomes" id="UP000442535"/>
    </source>
</evidence>
<dbReference type="SUPFAM" id="SSF56349">
    <property type="entry name" value="DNA breaking-rejoining enzymes"/>
    <property type="match status" value="1"/>
</dbReference>
<sequence>MGYGDGSIYFVEKRGLWFAAIEDGWTPQGKRRRRVVSSKTKAGVRRKLEQAKRERDAGITGANPTVKTYGNQWLERQAARVRPGTLRGFKTAIGVLTKALGRKQVKDVRGTDLEALGVSETGRGLSPATVIGEQTIWGMMFKDAARDGLNVHVSVPGFKKVKKGEGKRAAIPSGEVARLVKAARSIPGGVRFTLSLVLGLRPAEVAGLRWQDIDFETGTLRVEFQLVRLRTPPPPGMVAHHVRGLYYLTLPKTASGARTIPLPGDLLNQLREWREKTPGNEWGLVFQAVRGGGPLCSDSNRRVWEKLQKDAGVAKPDGKPYLLYEARHTAATLMLEAGVAPVTVAAIMGHSGTRMQSVYQHPGRELELEGLRKVEALIS</sequence>
<evidence type="ECO:0000259" key="5">
    <source>
        <dbReference type="PROSITE" id="PS51898"/>
    </source>
</evidence>
<dbReference type="PANTHER" id="PTHR30349:SF64">
    <property type="entry name" value="PROPHAGE INTEGRASE INTD-RELATED"/>
    <property type="match status" value="1"/>
</dbReference>
<dbReference type="InterPro" id="IPR050090">
    <property type="entry name" value="Tyrosine_recombinase_XerCD"/>
</dbReference>
<comment type="caution">
    <text evidence="6">The sequence shown here is derived from an EMBL/GenBank/DDBJ whole genome shotgun (WGS) entry which is preliminary data.</text>
</comment>
<dbReference type="AlphaFoldDB" id="A0A7K0K079"/>
<dbReference type="InterPro" id="IPR013762">
    <property type="entry name" value="Integrase-like_cat_sf"/>
</dbReference>
<dbReference type="GO" id="GO:0003677">
    <property type="term" value="F:DNA binding"/>
    <property type="evidence" value="ECO:0007669"/>
    <property type="project" value="UniProtKB-KW"/>
</dbReference>
<dbReference type="RefSeq" id="WP_154543015.1">
    <property type="nucleotide sequence ID" value="NZ_VUMY01000002.1"/>
</dbReference>
<keyword evidence="2" id="KW-0238">DNA-binding</keyword>
<evidence type="ECO:0000256" key="1">
    <source>
        <dbReference type="ARBA" id="ARBA00008857"/>
    </source>
</evidence>
<reference evidence="6 7" key="1">
    <citation type="submission" date="2019-08" db="EMBL/GenBank/DDBJ databases">
        <title>In-depth cultivation of the pig gut microbiome towards novel bacterial diversity and tailored functional studies.</title>
        <authorList>
            <person name="Wylensek D."/>
            <person name="Hitch T.C.A."/>
            <person name="Clavel T."/>
        </authorList>
    </citation>
    <scope>NUCLEOTIDE SEQUENCE [LARGE SCALE GENOMIC DNA]</scope>
    <source>
        <strain evidence="6 7">RF-GAM-744-WT-7</strain>
    </source>
</reference>
<protein>
    <submittedName>
        <fullName evidence="6">Site-specific integrase</fullName>
    </submittedName>
</protein>
<keyword evidence="3" id="KW-0233">DNA recombination</keyword>
<dbReference type="EMBL" id="VUMY01000002">
    <property type="protein sequence ID" value="MST48891.1"/>
    <property type="molecule type" value="Genomic_DNA"/>
</dbReference>
<dbReference type="Gene3D" id="1.10.443.10">
    <property type="entry name" value="Intergrase catalytic core"/>
    <property type="match status" value="1"/>
</dbReference>
<dbReference type="Gene3D" id="1.10.150.130">
    <property type="match status" value="1"/>
</dbReference>
<feature type="domain" description="Tyr recombinase" evidence="5">
    <location>
        <begin position="166"/>
        <end position="373"/>
    </location>
</feature>
<evidence type="ECO:0000256" key="3">
    <source>
        <dbReference type="ARBA" id="ARBA00023172"/>
    </source>
</evidence>
<dbReference type="InterPro" id="IPR010998">
    <property type="entry name" value="Integrase_recombinase_N"/>
</dbReference>
<comment type="similarity">
    <text evidence="1">Belongs to the 'phage' integrase family.</text>
</comment>
<dbReference type="Proteomes" id="UP000442535">
    <property type="component" value="Unassembled WGS sequence"/>
</dbReference>
<dbReference type="CDD" id="cd01189">
    <property type="entry name" value="INT_ICEBs1_C_like"/>
    <property type="match status" value="1"/>
</dbReference>
<dbReference type="InterPro" id="IPR002104">
    <property type="entry name" value="Integrase_catalytic"/>
</dbReference>
<organism evidence="6 7">
    <name type="scientific">Mobiluncus porci</name>
    <dbReference type="NCBI Taxonomy" id="2652278"/>
    <lineage>
        <taxon>Bacteria</taxon>
        <taxon>Bacillati</taxon>
        <taxon>Actinomycetota</taxon>
        <taxon>Actinomycetes</taxon>
        <taxon>Actinomycetales</taxon>
        <taxon>Actinomycetaceae</taxon>
        <taxon>Mobiluncus</taxon>
    </lineage>
</organism>
<dbReference type="InterPro" id="IPR011010">
    <property type="entry name" value="DNA_brk_join_enz"/>
</dbReference>
<dbReference type="Pfam" id="PF00589">
    <property type="entry name" value="Phage_integrase"/>
    <property type="match status" value="1"/>
</dbReference>
<keyword evidence="7" id="KW-1185">Reference proteome</keyword>
<dbReference type="PROSITE" id="PS51898">
    <property type="entry name" value="TYR_RECOMBINASE"/>
    <property type="match status" value="1"/>
</dbReference>
<feature type="region of interest" description="Disordered" evidence="4">
    <location>
        <begin position="32"/>
        <end position="62"/>
    </location>
</feature>
<name>A0A7K0K079_9ACTO</name>
<evidence type="ECO:0000256" key="4">
    <source>
        <dbReference type="SAM" id="MobiDB-lite"/>
    </source>
</evidence>